<dbReference type="EMBL" id="MIGB01000007">
    <property type="protein sequence ID" value="OSY41767.1"/>
    <property type="molecule type" value="Genomic_DNA"/>
</dbReference>
<evidence type="ECO:0000256" key="1">
    <source>
        <dbReference type="SAM" id="MobiDB-lite"/>
    </source>
</evidence>
<dbReference type="AlphaFoldDB" id="A0A1Y2N3U5"/>
<feature type="region of interest" description="Disordered" evidence="1">
    <location>
        <begin position="175"/>
        <end position="194"/>
    </location>
</feature>
<dbReference type="RefSeq" id="WP_158092109.1">
    <property type="nucleotide sequence ID" value="NZ_AP018920.1"/>
</dbReference>
<dbReference type="Proteomes" id="UP000194360">
    <property type="component" value="Unassembled WGS sequence"/>
</dbReference>
<feature type="compositionally biased region" description="Basic and acidic residues" evidence="1">
    <location>
        <begin position="86"/>
        <end position="98"/>
    </location>
</feature>
<evidence type="ECO:0000313" key="3">
    <source>
        <dbReference type="Proteomes" id="UP000194360"/>
    </source>
</evidence>
<organism evidence="2 3">
    <name type="scientific">Pseudonocardia autotrophica</name>
    <name type="common">Amycolata autotrophica</name>
    <name type="synonym">Nocardia autotrophica</name>
    <dbReference type="NCBI Taxonomy" id="2074"/>
    <lineage>
        <taxon>Bacteria</taxon>
        <taxon>Bacillati</taxon>
        <taxon>Actinomycetota</taxon>
        <taxon>Actinomycetes</taxon>
        <taxon>Pseudonocardiales</taxon>
        <taxon>Pseudonocardiaceae</taxon>
        <taxon>Pseudonocardia</taxon>
    </lineage>
</organism>
<evidence type="ECO:0000313" key="2">
    <source>
        <dbReference type="EMBL" id="OSY41767.1"/>
    </source>
</evidence>
<dbReference type="OrthoDB" id="3214694at2"/>
<comment type="caution">
    <text evidence="2">The sequence shown here is derived from an EMBL/GenBank/DDBJ whole genome shotgun (WGS) entry which is preliminary data.</text>
</comment>
<sequence length="194" mass="20513">MSGGVLALGALLVATVAALTVWCLTRVRRLHRLHARVEAARAGLAAALARRVRIALQVAESLDAPRAASLAAAATAAGAGSAPAADGRDPAGTRESREMAENALTRELAAHGAAVRDPTLAAELDDAQQLVVLARRVHNDAVRDTRVLRSRRMVRRLHLHGTAPEPVYFEIVDPEPAGSRGRADVGSTRHRTVM</sequence>
<name>A0A1Y2N3U5_PSEAH</name>
<gene>
    <name evidence="2" type="ORF">BG845_01795</name>
</gene>
<reference evidence="2 3" key="1">
    <citation type="submission" date="2016-09" db="EMBL/GenBank/DDBJ databases">
        <title>Pseudonocardia autotrophica DSM535, a candidate organism with high potential of specific P450 cytochromes.</title>
        <authorList>
            <person name="Grumaz C."/>
            <person name="Vainshtein Y."/>
            <person name="Kirstahler P."/>
            <person name="Sohn K."/>
        </authorList>
    </citation>
    <scope>NUCLEOTIDE SEQUENCE [LARGE SCALE GENOMIC DNA]</scope>
    <source>
        <strain evidence="2 3">DSM 535</strain>
    </source>
</reference>
<accession>A0A1Y2N3U5</accession>
<proteinExistence type="predicted"/>
<keyword evidence="3" id="KW-1185">Reference proteome</keyword>
<dbReference type="STRING" id="2074.BG845_01795"/>
<feature type="region of interest" description="Disordered" evidence="1">
    <location>
        <begin position="79"/>
        <end position="98"/>
    </location>
</feature>
<protein>
    <recommendedName>
        <fullName evidence="4">NUDIX hydrolase</fullName>
    </recommendedName>
</protein>
<evidence type="ECO:0008006" key="4">
    <source>
        <dbReference type="Google" id="ProtNLM"/>
    </source>
</evidence>